<evidence type="ECO:0000256" key="1">
    <source>
        <dbReference type="ARBA" id="ARBA00004571"/>
    </source>
</evidence>
<evidence type="ECO:0000259" key="15">
    <source>
        <dbReference type="Pfam" id="PF07715"/>
    </source>
</evidence>
<evidence type="ECO:0000256" key="11">
    <source>
        <dbReference type="PROSITE-ProRule" id="PRU01360"/>
    </source>
</evidence>
<feature type="domain" description="TonB-dependent receptor plug" evidence="15">
    <location>
        <begin position="45"/>
        <end position="151"/>
    </location>
</feature>
<dbReference type="InterPro" id="IPR036942">
    <property type="entry name" value="Beta-barrel_TonB_sf"/>
</dbReference>
<evidence type="ECO:0000256" key="7">
    <source>
        <dbReference type="ARBA" id="ARBA00023065"/>
    </source>
</evidence>
<evidence type="ECO:0000256" key="4">
    <source>
        <dbReference type="ARBA" id="ARBA00022496"/>
    </source>
</evidence>
<keyword evidence="10 11" id="KW-0998">Cell outer membrane</keyword>
<keyword evidence="8 12" id="KW-0798">TonB box</keyword>
<reference evidence="17" key="1">
    <citation type="submission" date="2023-09" db="EMBL/GenBank/DDBJ databases">
        <authorList>
            <person name="Li S."/>
            <person name="Li X."/>
            <person name="Zhang C."/>
            <person name="Zhao Z."/>
        </authorList>
    </citation>
    <scope>NUCLEOTIDE SEQUENCE [LARGE SCALE GENOMIC DNA]</scope>
    <source>
        <strain evidence="17">SQ149</strain>
    </source>
</reference>
<keyword evidence="13" id="KW-0732">Signal</keyword>
<dbReference type="InterPro" id="IPR000531">
    <property type="entry name" value="Beta-barrel_TonB"/>
</dbReference>
<sequence length="764" mass="83147">MKTNLIFSKSAIALAVLATMTSTVHSEEIEKISVTAQKRTQSITEVGVTTTAFNGDALEDLGVENAVDLGAHTPGLVAVNATSGGTPIFAIRGIGLDDFSPNNSSGVGVYTDEVFASSPVYLGGQLFDIERVEVLKGPQGTLYGKNTTGGAINFITKKPTDDFEAFVEADYSSYDTVELTSAVGGALTDTMNARLSVNYAKSNEGWQEDVNTGEEFGLQDSFAIRGQLGFELGDSGTGLLRVYASQDKGKPLSPDSEGNEITWDDPAFAALNSPAAPDKVSVGELDVQRDESGSGVALTLDYSFDNFDFVSITSFDQYEKFMIDNYDGSAASTMELIQDDELEQWSQEIRFISTGNDDFSWVLGANISNEEVDAVDLFDDSFFVSDSGFDGVFYPEDLNAFGDDRFVAAYVQETDSYGVYLHTETQLNDSWKFIAGVRYSFDERSFNGTATNESFGDVYPVTMLSETNDEDAITGKIGLDWKVNRDLLVFGNVSTSYKGGVYYGGAVLDSSAWSYVEPEDVTSVELGFKWTLLEGSMQLNGAAFALEYENRQSLLTFVSDEFSDFSGFAVADTTLANIPESETSGFELDIHWLPIDDLTLQAGVSYLKSEVTKAPDTSDLRGINADPSVNDLANENGFGFVDALAAPLDNGTVLAQAPEWSYNALVAYDMPLENDKYLRFQTSYSWSDEQYAQLADSNALYGSNSSLNGLISLSSDSDGWAVTLWARNLLDNDAETYSFTGFSGRTVYRQQPATFGLTVKYEYY</sequence>
<dbReference type="SUPFAM" id="SSF56935">
    <property type="entry name" value="Porins"/>
    <property type="match status" value="1"/>
</dbReference>
<dbReference type="PANTHER" id="PTHR32552:SF81">
    <property type="entry name" value="TONB-DEPENDENT OUTER MEMBRANE RECEPTOR"/>
    <property type="match status" value="1"/>
</dbReference>
<keyword evidence="4" id="KW-0410">Iron transport</keyword>
<dbReference type="InterPro" id="IPR012910">
    <property type="entry name" value="Plug_dom"/>
</dbReference>
<keyword evidence="16" id="KW-0675">Receptor</keyword>
<keyword evidence="17" id="KW-1185">Reference proteome</keyword>
<dbReference type="PROSITE" id="PS52016">
    <property type="entry name" value="TONB_DEPENDENT_REC_3"/>
    <property type="match status" value="1"/>
</dbReference>
<evidence type="ECO:0000256" key="8">
    <source>
        <dbReference type="ARBA" id="ARBA00023077"/>
    </source>
</evidence>
<feature type="chain" id="PRO_5045741303" evidence="13">
    <location>
        <begin position="27"/>
        <end position="764"/>
    </location>
</feature>
<dbReference type="PANTHER" id="PTHR32552">
    <property type="entry name" value="FERRICHROME IRON RECEPTOR-RELATED"/>
    <property type="match status" value="1"/>
</dbReference>
<keyword evidence="7" id="KW-0406">Ion transport</keyword>
<evidence type="ECO:0000256" key="3">
    <source>
        <dbReference type="ARBA" id="ARBA00022452"/>
    </source>
</evidence>
<evidence type="ECO:0000256" key="12">
    <source>
        <dbReference type="RuleBase" id="RU003357"/>
    </source>
</evidence>
<comment type="subcellular location">
    <subcellularLocation>
        <location evidence="1 11">Cell outer membrane</location>
        <topology evidence="1 11">Multi-pass membrane protein</topology>
    </subcellularLocation>
</comment>
<gene>
    <name evidence="16" type="ORF">RGQ13_18450</name>
</gene>
<evidence type="ECO:0000313" key="17">
    <source>
        <dbReference type="Proteomes" id="UP001258994"/>
    </source>
</evidence>
<evidence type="ECO:0000256" key="10">
    <source>
        <dbReference type="ARBA" id="ARBA00023237"/>
    </source>
</evidence>
<evidence type="ECO:0000256" key="5">
    <source>
        <dbReference type="ARBA" id="ARBA00022692"/>
    </source>
</evidence>
<evidence type="ECO:0000256" key="13">
    <source>
        <dbReference type="SAM" id="SignalP"/>
    </source>
</evidence>
<evidence type="ECO:0000256" key="9">
    <source>
        <dbReference type="ARBA" id="ARBA00023136"/>
    </source>
</evidence>
<dbReference type="Gene3D" id="2.40.170.20">
    <property type="entry name" value="TonB-dependent receptor, beta-barrel domain"/>
    <property type="match status" value="1"/>
</dbReference>
<dbReference type="RefSeq" id="WP_348391197.1">
    <property type="nucleotide sequence ID" value="NZ_CP134145.1"/>
</dbReference>
<evidence type="ECO:0000259" key="14">
    <source>
        <dbReference type="Pfam" id="PF00593"/>
    </source>
</evidence>
<name>A0ABY9TTC8_9GAMM</name>
<dbReference type="Pfam" id="PF07715">
    <property type="entry name" value="Plug"/>
    <property type="match status" value="1"/>
</dbReference>
<dbReference type="Proteomes" id="UP001258994">
    <property type="component" value="Chromosome"/>
</dbReference>
<dbReference type="EMBL" id="CP134145">
    <property type="protein sequence ID" value="WNC72077.1"/>
    <property type="molecule type" value="Genomic_DNA"/>
</dbReference>
<accession>A0ABY9TTC8</accession>
<keyword evidence="5 11" id="KW-0812">Transmembrane</keyword>
<comment type="similarity">
    <text evidence="11 12">Belongs to the TonB-dependent receptor family.</text>
</comment>
<keyword evidence="9 11" id="KW-0472">Membrane</keyword>
<organism evidence="16 17">
    <name type="scientific">Thalassotalea psychrophila</name>
    <dbReference type="NCBI Taxonomy" id="3065647"/>
    <lineage>
        <taxon>Bacteria</taxon>
        <taxon>Pseudomonadati</taxon>
        <taxon>Pseudomonadota</taxon>
        <taxon>Gammaproteobacteria</taxon>
        <taxon>Alteromonadales</taxon>
        <taxon>Colwelliaceae</taxon>
        <taxon>Thalassotalea</taxon>
    </lineage>
</organism>
<feature type="domain" description="TonB-dependent receptor-like beta-barrel" evidence="14">
    <location>
        <begin position="286"/>
        <end position="729"/>
    </location>
</feature>
<keyword evidence="6" id="KW-0408">Iron</keyword>
<feature type="signal peptide" evidence="13">
    <location>
        <begin position="1"/>
        <end position="26"/>
    </location>
</feature>
<dbReference type="InterPro" id="IPR039426">
    <property type="entry name" value="TonB-dep_rcpt-like"/>
</dbReference>
<dbReference type="Pfam" id="PF00593">
    <property type="entry name" value="TonB_dep_Rec_b-barrel"/>
    <property type="match status" value="1"/>
</dbReference>
<protein>
    <submittedName>
        <fullName evidence="16">TonB-dependent receptor</fullName>
    </submittedName>
</protein>
<evidence type="ECO:0000256" key="2">
    <source>
        <dbReference type="ARBA" id="ARBA00022448"/>
    </source>
</evidence>
<keyword evidence="3 11" id="KW-1134">Transmembrane beta strand</keyword>
<keyword evidence="2 11" id="KW-0813">Transport</keyword>
<proteinExistence type="inferred from homology"/>
<evidence type="ECO:0000256" key="6">
    <source>
        <dbReference type="ARBA" id="ARBA00023004"/>
    </source>
</evidence>
<evidence type="ECO:0000313" key="16">
    <source>
        <dbReference type="EMBL" id="WNC72077.1"/>
    </source>
</evidence>